<dbReference type="EMBL" id="JAGHQL010000076">
    <property type="protein sequence ID" value="KAH0541522.1"/>
    <property type="molecule type" value="Genomic_DNA"/>
</dbReference>
<keyword evidence="2" id="KW-1185">Reference proteome</keyword>
<comment type="caution">
    <text evidence="1">The sequence shown here is derived from an EMBL/GenBank/DDBJ whole genome shotgun (WGS) entry which is preliminary data.</text>
</comment>
<dbReference type="Proteomes" id="UP000698800">
    <property type="component" value="Unassembled WGS sequence"/>
</dbReference>
<proteinExistence type="predicted"/>
<reference evidence="1" key="1">
    <citation type="submission" date="2021-03" db="EMBL/GenBank/DDBJ databases">
        <title>Comparative genomics and phylogenomic investigation of the class Geoglossomycetes provide insights into ecological specialization and systematics.</title>
        <authorList>
            <person name="Melie T."/>
            <person name="Pirro S."/>
            <person name="Miller A.N."/>
            <person name="Quandt A."/>
        </authorList>
    </citation>
    <scope>NUCLEOTIDE SEQUENCE</scope>
    <source>
        <strain evidence="1">GBOQ0MN5Z8</strain>
    </source>
</reference>
<protein>
    <submittedName>
        <fullName evidence="1">Uncharacterized protein</fullName>
    </submittedName>
</protein>
<name>A0A9P8KXI6_9PEZI</name>
<evidence type="ECO:0000313" key="2">
    <source>
        <dbReference type="Proteomes" id="UP000698800"/>
    </source>
</evidence>
<evidence type="ECO:0000313" key="1">
    <source>
        <dbReference type="EMBL" id="KAH0541522.1"/>
    </source>
</evidence>
<sequence length="497" mass="57806">MAPRSHSRSLVKELFSTLNEATYDVDSPSKIRERDNFIKATAPYTGKTYFDTMDTNTEPTEPTSHYIYPTLLDEPLTVKMIDSSVEIRPYQLEIPIEGDKNRFRVEFEDGQSWIVRLPEPDSAAGQRLLKISNQIKDIFQIWTRECFQKELKSLKWEVFSKEQMELTDRDYVTAWEKDLFARQAQEEIRHKLMNDYTFFVQKQVSFGTPSYCSYIFCASPEKRTPPAGYRLSLEPRDNIRLRKVPGAPVIQNKRGHGIKGAQWFCLTCVEAIWNGVDLLTAETLATMPMNDKIQKAIPQLPKQPAPLAPFMSLSQGLYSFMEAEVRDHVRDHFALPLPQHAALLKWKTTLNRRIENEVESNIESRKQNGILFDNQDPDNDVTHDEKYWVRVGDSYDHTQLRGCVDPMGMILELTTAECRNKELSEVFQIVDAKVQEEWDKIRHIPQPHLKKIVVLMFDYYKYYPHLREKVARFRAKFPRDPEIDMDGSNCSGSEDGF</sequence>
<organism evidence="1 2">
    <name type="scientific">Glutinoglossum americanum</name>
    <dbReference type="NCBI Taxonomy" id="1670608"/>
    <lineage>
        <taxon>Eukaryota</taxon>
        <taxon>Fungi</taxon>
        <taxon>Dikarya</taxon>
        <taxon>Ascomycota</taxon>
        <taxon>Pezizomycotina</taxon>
        <taxon>Geoglossomycetes</taxon>
        <taxon>Geoglossales</taxon>
        <taxon>Geoglossaceae</taxon>
        <taxon>Glutinoglossum</taxon>
    </lineage>
</organism>
<accession>A0A9P8KXI6</accession>
<dbReference type="AlphaFoldDB" id="A0A9P8KXI6"/>
<gene>
    <name evidence="1" type="ORF">FGG08_003997</name>
</gene>
<dbReference type="OrthoDB" id="5407387at2759"/>